<organism evidence="4 5">
    <name type="scientific">Oscillochloris trichoides DG-6</name>
    <dbReference type="NCBI Taxonomy" id="765420"/>
    <lineage>
        <taxon>Bacteria</taxon>
        <taxon>Bacillati</taxon>
        <taxon>Chloroflexota</taxon>
        <taxon>Chloroflexia</taxon>
        <taxon>Chloroflexales</taxon>
        <taxon>Chloroflexineae</taxon>
        <taxon>Oscillochloridaceae</taxon>
        <taxon>Oscillochloris</taxon>
    </lineage>
</organism>
<keyword evidence="5" id="KW-1185">Reference proteome</keyword>
<dbReference type="AlphaFoldDB" id="E1IHJ5"/>
<dbReference type="InterPro" id="IPR011990">
    <property type="entry name" value="TPR-like_helical_dom_sf"/>
</dbReference>
<dbReference type="eggNOG" id="COG0457">
    <property type="taxonomic scope" value="Bacteria"/>
</dbReference>
<dbReference type="PANTHER" id="PTHR44943:SF8">
    <property type="entry name" value="TPR REPEAT-CONTAINING PROTEIN MJ0263"/>
    <property type="match status" value="1"/>
</dbReference>
<comment type="caution">
    <text evidence="4">The sequence shown here is derived from an EMBL/GenBank/DDBJ whole genome shotgun (WGS) entry which is preliminary data.</text>
</comment>
<evidence type="ECO:0000256" key="3">
    <source>
        <dbReference type="PROSITE-ProRule" id="PRU00339"/>
    </source>
</evidence>
<dbReference type="InterPro" id="IPR051685">
    <property type="entry name" value="Ycf3/AcsC/BcsC/TPR_MFPF"/>
</dbReference>
<proteinExistence type="predicted"/>
<dbReference type="SMART" id="SM00028">
    <property type="entry name" value="TPR"/>
    <property type="match status" value="5"/>
</dbReference>
<evidence type="ECO:0000256" key="1">
    <source>
        <dbReference type="ARBA" id="ARBA00022737"/>
    </source>
</evidence>
<protein>
    <submittedName>
        <fullName evidence="4">TPR repeat-containing protein</fullName>
    </submittedName>
</protein>
<dbReference type="Pfam" id="PF14559">
    <property type="entry name" value="TPR_19"/>
    <property type="match status" value="1"/>
</dbReference>
<gene>
    <name evidence="4" type="ORF">OSCT_2796</name>
</gene>
<dbReference type="Pfam" id="PF13432">
    <property type="entry name" value="TPR_16"/>
    <property type="match status" value="1"/>
</dbReference>
<feature type="repeat" description="TPR" evidence="3">
    <location>
        <begin position="145"/>
        <end position="178"/>
    </location>
</feature>
<keyword evidence="2 3" id="KW-0802">TPR repeat</keyword>
<dbReference type="PANTHER" id="PTHR44943">
    <property type="entry name" value="CELLULOSE SYNTHASE OPERON PROTEIN C"/>
    <property type="match status" value="1"/>
</dbReference>
<accession>E1IHJ5</accession>
<feature type="repeat" description="TPR" evidence="3">
    <location>
        <begin position="77"/>
        <end position="110"/>
    </location>
</feature>
<dbReference type="Gene3D" id="1.25.40.10">
    <property type="entry name" value="Tetratricopeptide repeat domain"/>
    <property type="match status" value="2"/>
</dbReference>
<dbReference type="Proteomes" id="UP000054010">
    <property type="component" value="Unassembled WGS sequence"/>
</dbReference>
<sequence length="410" mass="46198">MQEEYNRDAGLRYLQRGIAFERSNRIAEAVDAYRQAIASNPHLSEAHNALGFYYQRSGLLAKAAEEFRTVANLSGDFLAYFNLGYILVELERYEDALTIFQHCLSLDPADPATHFEIALITYILGDFQTALAHLQRPLQSYPADWEIYNLLGKTYLGLRDYDQAMTAFGRALLLANGPQAQVELLDNINAVERYREFRHLTTVKDHLYAQEGVVYLGSAQDDGLHMSETQDFHFSYADIGTTLQRLIALIKSADLNLSAIVCADTLSRPLADALAEFLTLPQREVDQLVAEDRALFLIAVGREAELMLLTLERITCPTITFCLALNWLRHNKALPDLIGITAHGRCSVPWESELRHLRASGAPAELIQAGLKIAAQRVLEAIHATPIDPNLPRQIRYYTRTHRKFLANPE</sequence>
<keyword evidence="1" id="KW-0677">Repeat</keyword>
<evidence type="ECO:0000313" key="4">
    <source>
        <dbReference type="EMBL" id="EFO79358.1"/>
    </source>
</evidence>
<dbReference type="OrthoDB" id="145058at2"/>
<evidence type="ECO:0000313" key="5">
    <source>
        <dbReference type="Proteomes" id="UP000054010"/>
    </source>
</evidence>
<dbReference type="InterPro" id="IPR019734">
    <property type="entry name" value="TPR_rpt"/>
</dbReference>
<reference evidence="4 5" key="1">
    <citation type="journal article" date="2011" name="J. Bacteriol.">
        <title>Draft genome sequence of the anoxygenic filamentous phototrophic bacterium Oscillochloris trichoides subsp. DG-6.</title>
        <authorList>
            <person name="Kuznetsov B.B."/>
            <person name="Ivanovsky R.N."/>
            <person name="Keppen O.I."/>
            <person name="Sukhacheva M.V."/>
            <person name="Bumazhkin B.K."/>
            <person name="Patutina E.O."/>
            <person name="Beletsky A.V."/>
            <person name="Mardanov A.V."/>
            <person name="Baslerov R.V."/>
            <person name="Panteleeva A.N."/>
            <person name="Kolganova T.V."/>
            <person name="Ravin N.V."/>
            <person name="Skryabin K.G."/>
        </authorList>
    </citation>
    <scope>NUCLEOTIDE SEQUENCE [LARGE SCALE GENOMIC DNA]</scope>
    <source>
        <strain evidence="4 5">DG-6</strain>
    </source>
</reference>
<dbReference type="HOGENOM" id="CLU_660352_0_0_0"/>
<dbReference type="PROSITE" id="PS50293">
    <property type="entry name" value="TPR_REGION"/>
    <property type="match status" value="1"/>
</dbReference>
<dbReference type="STRING" id="765420.OSCT_2796"/>
<dbReference type="EMBL" id="ADVR01000116">
    <property type="protein sequence ID" value="EFO79358.1"/>
    <property type="molecule type" value="Genomic_DNA"/>
</dbReference>
<evidence type="ECO:0000256" key="2">
    <source>
        <dbReference type="ARBA" id="ARBA00022803"/>
    </source>
</evidence>
<dbReference type="PROSITE" id="PS50005">
    <property type="entry name" value="TPR"/>
    <property type="match status" value="3"/>
</dbReference>
<name>E1IHJ5_9CHLR</name>
<dbReference type="Pfam" id="PF13181">
    <property type="entry name" value="TPR_8"/>
    <property type="match status" value="1"/>
</dbReference>
<feature type="repeat" description="TPR" evidence="3">
    <location>
        <begin position="10"/>
        <end position="43"/>
    </location>
</feature>
<dbReference type="SUPFAM" id="SSF48452">
    <property type="entry name" value="TPR-like"/>
    <property type="match status" value="1"/>
</dbReference>